<feature type="signal peptide" evidence="1">
    <location>
        <begin position="1"/>
        <end position="28"/>
    </location>
</feature>
<comment type="caution">
    <text evidence="2">The sequence shown here is derived from an EMBL/GenBank/DDBJ whole genome shotgun (WGS) entry which is preliminary data.</text>
</comment>
<reference evidence="2 3" key="1">
    <citation type="submission" date="2023-07" db="EMBL/GenBank/DDBJ databases">
        <authorList>
            <person name="Peeters C."/>
        </authorList>
    </citation>
    <scope>NUCLEOTIDE SEQUENCE [LARGE SCALE GENOMIC DNA]</scope>
    <source>
        <strain evidence="2 3">LMG 32965</strain>
    </source>
</reference>
<dbReference type="Proteomes" id="UP001189792">
    <property type="component" value="Unassembled WGS sequence"/>
</dbReference>
<dbReference type="EMBL" id="CAUDLI010000002">
    <property type="protein sequence ID" value="CAJ0865759.1"/>
    <property type="molecule type" value="Genomic_DNA"/>
</dbReference>
<evidence type="ECO:0000256" key="1">
    <source>
        <dbReference type="SAM" id="SignalP"/>
    </source>
</evidence>
<sequence>MRSGACLAPPAKAVAAVAPALVWSPGCAGSNAAAAATGSQEHLAAVRTKKAHGSAITP</sequence>
<keyword evidence="3" id="KW-1185">Reference proteome</keyword>
<proteinExistence type="predicted"/>
<feature type="chain" id="PRO_5047433659" evidence="1">
    <location>
        <begin position="29"/>
        <end position="58"/>
    </location>
</feature>
<name>A0ABM9KKD1_9RALS</name>
<evidence type="ECO:0000313" key="3">
    <source>
        <dbReference type="Proteomes" id="UP001189792"/>
    </source>
</evidence>
<gene>
    <name evidence="2" type="ORF">R77564_01228</name>
</gene>
<protein>
    <submittedName>
        <fullName evidence="2">Uncharacterized protein</fullName>
    </submittedName>
</protein>
<evidence type="ECO:0000313" key="2">
    <source>
        <dbReference type="EMBL" id="CAJ0865759.1"/>
    </source>
</evidence>
<organism evidence="2 3">
    <name type="scientific">Ralstonia flatus</name>
    <dbReference type="NCBI Taxonomy" id="3058601"/>
    <lineage>
        <taxon>Bacteria</taxon>
        <taxon>Pseudomonadati</taxon>
        <taxon>Pseudomonadota</taxon>
        <taxon>Betaproteobacteria</taxon>
        <taxon>Burkholderiales</taxon>
        <taxon>Burkholderiaceae</taxon>
        <taxon>Ralstonia</taxon>
    </lineage>
</organism>
<accession>A0ABM9KKD1</accession>
<keyword evidence="1" id="KW-0732">Signal</keyword>